<keyword evidence="7 9" id="KW-0472">Membrane</keyword>
<feature type="coiled-coil region" evidence="8">
    <location>
        <begin position="128"/>
        <end position="155"/>
    </location>
</feature>
<reference evidence="10 11" key="1">
    <citation type="submission" date="2019-10" db="EMBL/GenBank/DDBJ databases">
        <title>Draft genome sequence of Marinobacter hydrocarbonoclasticus NCT7M from the microbiome of the marine copepod.</title>
        <authorList>
            <person name="Nuttall R."/>
            <person name="Sharma G."/>
            <person name="Moisander P."/>
        </authorList>
    </citation>
    <scope>NUCLEOTIDE SEQUENCE [LARGE SCALE GENOMIC DNA]</scope>
    <source>
        <strain evidence="10 11">NCT7M</strain>
    </source>
</reference>
<feature type="transmembrane region" description="Helical" evidence="9">
    <location>
        <begin position="241"/>
        <end position="263"/>
    </location>
</feature>
<dbReference type="Pfam" id="PF01594">
    <property type="entry name" value="AI-2E_transport"/>
    <property type="match status" value="1"/>
</dbReference>
<evidence type="ECO:0000256" key="7">
    <source>
        <dbReference type="ARBA" id="ARBA00023136"/>
    </source>
</evidence>
<keyword evidence="8" id="KW-0175">Coiled coil</keyword>
<keyword evidence="6 9" id="KW-1133">Transmembrane helix</keyword>
<feature type="transmembrane region" description="Helical" evidence="9">
    <location>
        <begin position="82"/>
        <end position="102"/>
    </location>
</feature>
<comment type="similarity">
    <text evidence="2">Belongs to the autoinducer-2 exporter (AI-2E) (TC 2.A.86) family.</text>
</comment>
<feature type="transmembrane region" description="Helical" evidence="9">
    <location>
        <begin position="306"/>
        <end position="326"/>
    </location>
</feature>
<evidence type="ECO:0000256" key="3">
    <source>
        <dbReference type="ARBA" id="ARBA00022448"/>
    </source>
</evidence>
<feature type="transmembrane region" description="Helical" evidence="9">
    <location>
        <begin position="52"/>
        <end position="70"/>
    </location>
</feature>
<evidence type="ECO:0000256" key="9">
    <source>
        <dbReference type="SAM" id="Phobius"/>
    </source>
</evidence>
<dbReference type="InterPro" id="IPR002549">
    <property type="entry name" value="AI-2E-like"/>
</dbReference>
<evidence type="ECO:0000256" key="6">
    <source>
        <dbReference type="ARBA" id="ARBA00022989"/>
    </source>
</evidence>
<accession>A0A833JPR9</accession>
<evidence type="ECO:0000313" key="10">
    <source>
        <dbReference type="EMBL" id="KAE8545794.1"/>
    </source>
</evidence>
<comment type="caution">
    <text evidence="10">The sequence shown here is derived from an EMBL/GenBank/DDBJ whole genome shotgun (WGS) entry which is preliminary data.</text>
</comment>
<evidence type="ECO:0000256" key="2">
    <source>
        <dbReference type="ARBA" id="ARBA00009773"/>
    </source>
</evidence>
<evidence type="ECO:0000256" key="4">
    <source>
        <dbReference type="ARBA" id="ARBA00022475"/>
    </source>
</evidence>
<dbReference type="Proteomes" id="UP000469950">
    <property type="component" value="Unassembled WGS sequence"/>
</dbReference>
<evidence type="ECO:0008006" key="12">
    <source>
        <dbReference type="Google" id="ProtNLM"/>
    </source>
</evidence>
<keyword evidence="3" id="KW-0813">Transport</keyword>
<evidence type="ECO:0000256" key="5">
    <source>
        <dbReference type="ARBA" id="ARBA00022692"/>
    </source>
</evidence>
<evidence type="ECO:0000256" key="8">
    <source>
        <dbReference type="SAM" id="Coils"/>
    </source>
</evidence>
<dbReference type="RefSeq" id="WP_153740742.1">
    <property type="nucleotide sequence ID" value="NZ_WBMP01000007.1"/>
</dbReference>
<name>A0A833JPR9_MARNT</name>
<dbReference type="GO" id="GO:0005886">
    <property type="term" value="C:plasma membrane"/>
    <property type="evidence" value="ECO:0007669"/>
    <property type="project" value="UniProtKB-SubCell"/>
</dbReference>
<feature type="transmembrane region" description="Helical" evidence="9">
    <location>
        <begin position="184"/>
        <end position="205"/>
    </location>
</feature>
<keyword evidence="5 9" id="KW-0812">Transmembrane</keyword>
<evidence type="ECO:0000313" key="11">
    <source>
        <dbReference type="Proteomes" id="UP000469950"/>
    </source>
</evidence>
<dbReference type="PANTHER" id="PTHR21716:SF53">
    <property type="entry name" value="PERMEASE PERM-RELATED"/>
    <property type="match status" value="1"/>
</dbReference>
<dbReference type="EMBL" id="WBMP01000007">
    <property type="protein sequence ID" value="KAE8545794.1"/>
    <property type="molecule type" value="Genomic_DNA"/>
</dbReference>
<keyword evidence="4" id="KW-1003">Cell membrane</keyword>
<dbReference type="PANTHER" id="PTHR21716">
    <property type="entry name" value="TRANSMEMBRANE PROTEIN"/>
    <property type="match status" value="1"/>
</dbReference>
<comment type="subcellular location">
    <subcellularLocation>
        <location evidence="1">Cell membrane</location>
        <topology evidence="1">Multi-pass membrane protein</topology>
    </subcellularLocation>
</comment>
<gene>
    <name evidence="10" type="ORF">F6453_1988</name>
</gene>
<feature type="transmembrane region" description="Helical" evidence="9">
    <location>
        <begin position="269"/>
        <end position="299"/>
    </location>
</feature>
<sequence length="386" mass="41873">MSHNEESPGVGSGSGEQDSTTALIEAINIRSMSLIVLTSIASLYFIDWAQPVLLPLVVAVLISYALDPLVATLDRIHIPRPLGAALVLCALIAILAAASVPLKQEAMAMLDKIPQAIKELQREDASASEDEESIMEKAQIAAKQIEETAEKSREEPAVQAGVTPVRVVDEPMDVRDYVIRNSPATLVLISQMFSVLLLVFFLLSVGKLYRRKIVRISGPSFRRMRKAARIMNELHHQVRRFLFVMVISALFVGILTWLAFLLLGVEQAALWGVVAGIASGVPYLGPFLVLVGSGVAAFLQFGELNTAVIVALTSLVITSIQGNLLMPWLTSYVSSLNAVAIFIGLLFWGWLWGPVGLIVATPILMIAKSVCDHVVNFRPVGELLGK</sequence>
<evidence type="ECO:0000256" key="1">
    <source>
        <dbReference type="ARBA" id="ARBA00004651"/>
    </source>
</evidence>
<feature type="transmembrane region" description="Helical" evidence="9">
    <location>
        <begin position="338"/>
        <end position="360"/>
    </location>
</feature>
<protein>
    <recommendedName>
        <fullName evidence="12">AI-2E family transporter</fullName>
    </recommendedName>
</protein>
<proteinExistence type="inferred from homology"/>
<organism evidence="10 11">
    <name type="scientific">Marinobacter nauticus</name>
    <name type="common">Marinobacter hydrocarbonoclasticus</name>
    <name type="synonym">Marinobacter aquaeolei</name>
    <dbReference type="NCBI Taxonomy" id="2743"/>
    <lineage>
        <taxon>Bacteria</taxon>
        <taxon>Pseudomonadati</taxon>
        <taxon>Pseudomonadota</taxon>
        <taxon>Gammaproteobacteria</taxon>
        <taxon>Pseudomonadales</taxon>
        <taxon>Marinobacteraceae</taxon>
        <taxon>Marinobacter</taxon>
    </lineage>
</organism>
<dbReference type="AlphaFoldDB" id="A0A833JPR9"/>